<dbReference type="HAMAP" id="MF_01805">
    <property type="entry name" value="ScpA"/>
    <property type="match status" value="1"/>
</dbReference>
<dbReference type="RefSeq" id="WP_046498967.1">
    <property type="nucleotide sequence ID" value="NZ_CGIH01000038.1"/>
</dbReference>
<evidence type="ECO:0000256" key="3">
    <source>
        <dbReference type="HAMAP-Rule" id="MF_01805"/>
    </source>
</evidence>
<comment type="similarity">
    <text evidence="3">Belongs to the ScpA family.</text>
</comment>
<comment type="subcellular location">
    <subcellularLocation>
        <location evidence="3">Cytoplasm</location>
    </subcellularLocation>
    <text evidence="3">Associated with two foci at the outer edges of the nucleoid region in young cells, and at four foci within both cell halves in older cells.</text>
</comment>
<dbReference type="OrthoDB" id="9811016at2"/>
<keyword evidence="3" id="KW-0131">Cell cycle</keyword>
<dbReference type="GO" id="GO:0007059">
    <property type="term" value="P:chromosome segregation"/>
    <property type="evidence" value="ECO:0007669"/>
    <property type="project" value="UniProtKB-UniRule"/>
</dbReference>
<reference evidence="4 5" key="1">
    <citation type="submission" date="2015-03" db="EMBL/GenBank/DDBJ databases">
        <authorList>
            <person name="Murphy D."/>
        </authorList>
    </citation>
    <scope>NUCLEOTIDE SEQUENCE [LARGE SCALE GENOMIC DNA]</scope>
    <source>
        <strain evidence="4 5">OL-4</strain>
    </source>
</reference>
<name>A0A0E4C9D7_9FIRM</name>
<dbReference type="InterPro" id="IPR023093">
    <property type="entry name" value="ScpA-like_C"/>
</dbReference>
<dbReference type="EMBL" id="CGIH01000038">
    <property type="protein sequence ID" value="CFX94184.1"/>
    <property type="molecule type" value="Genomic_DNA"/>
</dbReference>
<comment type="subunit">
    <text evidence="3">Component of a cohesin-like complex composed of ScpA, ScpB and the Smc homodimer, in which ScpA and ScpB bind to the head domain of Smc. The presence of the three proteins is required for the association of the complex with DNA.</text>
</comment>
<dbReference type="Gene3D" id="6.10.250.2410">
    <property type="match status" value="1"/>
</dbReference>
<proteinExistence type="inferred from homology"/>
<dbReference type="Pfam" id="PF02616">
    <property type="entry name" value="SMC_ScpA"/>
    <property type="match status" value="1"/>
</dbReference>
<dbReference type="GO" id="GO:0051301">
    <property type="term" value="P:cell division"/>
    <property type="evidence" value="ECO:0007669"/>
    <property type="project" value="UniProtKB-KW"/>
</dbReference>
<accession>A0A0E4C9D7</accession>
<gene>
    <name evidence="3" type="primary">scpA</name>
    <name evidence="4" type="ORF">2262</name>
</gene>
<keyword evidence="3" id="KW-0132">Cell division</keyword>
<evidence type="ECO:0000256" key="2">
    <source>
        <dbReference type="ARBA" id="ARBA00044777"/>
    </source>
</evidence>
<dbReference type="GO" id="GO:0006260">
    <property type="term" value="P:DNA replication"/>
    <property type="evidence" value="ECO:0007669"/>
    <property type="project" value="UniProtKB-UniRule"/>
</dbReference>
<evidence type="ECO:0000256" key="1">
    <source>
        <dbReference type="ARBA" id="ARBA00022829"/>
    </source>
</evidence>
<dbReference type="Gene3D" id="1.10.10.580">
    <property type="entry name" value="Structural maintenance of chromosome 1. Chain E"/>
    <property type="match status" value="1"/>
</dbReference>
<keyword evidence="5" id="KW-1185">Reference proteome</keyword>
<comment type="function">
    <text evidence="3">Participates in chromosomal partition during cell division. May act via the formation of a condensin-like complex containing Smc and ScpB that pull DNA away from mid-cell into both cell halves.</text>
</comment>
<dbReference type="AlphaFoldDB" id="A0A0E4C9D7"/>
<dbReference type="PANTHER" id="PTHR33969:SF2">
    <property type="entry name" value="SEGREGATION AND CONDENSATION PROTEIN A"/>
    <property type="match status" value="1"/>
</dbReference>
<dbReference type="Proteomes" id="UP000045545">
    <property type="component" value="Unassembled WGS sequence"/>
</dbReference>
<dbReference type="InterPro" id="IPR003768">
    <property type="entry name" value="ScpA"/>
</dbReference>
<keyword evidence="3" id="KW-0963">Cytoplasm</keyword>
<sequence>MEYMVNLEQFYGPMDLLLYLIEKNEMNIYDISIALITDQYMDYIRATEHIDLDQLGEFLVMASYLLNLKSKMLLPDPVEPSEADQESPDPREELVNKLVDYKRFKLAAELLGERLSDDYPRIFYRHGSTVLPEPESELSATPRSLHRVYVRLLQDMLAQDKYQIPQGDINVGEKMSEIEHKLKLAGRPVHFLELCHRDLGRREILALFLALLELIRLGKVTALQEKRFGEIRMVIKC</sequence>
<protein>
    <recommendedName>
        <fullName evidence="2 3">Segregation and condensation protein A</fullName>
    </recommendedName>
</protein>
<evidence type="ECO:0000313" key="4">
    <source>
        <dbReference type="EMBL" id="CFX94184.1"/>
    </source>
</evidence>
<dbReference type="STRING" id="690567.2262"/>
<dbReference type="GO" id="GO:0005737">
    <property type="term" value="C:cytoplasm"/>
    <property type="evidence" value="ECO:0007669"/>
    <property type="project" value="UniProtKB-SubCell"/>
</dbReference>
<organism evidence="4 5">
    <name type="scientific">Syntrophomonas zehnderi OL-4</name>
    <dbReference type="NCBI Taxonomy" id="690567"/>
    <lineage>
        <taxon>Bacteria</taxon>
        <taxon>Bacillati</taxon>
        <taxon>Bacillota</taxon>
        <taxon>Clostridia</taxon>
        <taxon>Eubacteriales</taxon>
        <taxon>Syntrophomonadaceae</taxon>
        <taxon>Syntrophomonas</taxon>
    </lineage>
</organism>
<dbReference type="PANTHER" id="PTHR33969">
    <property type="entry name" value="SEGREGATION AND CONDENSATION PROTEIN A"/>
    <property type="match status" value="1"/>
</dbReference>
<evidence type="ECO:0000313" key="5">
    <source>
        <dbReference type="Proteomes" id="UP000045545"/>
    </source>
</evidence>
<keyword evidence="1 3" id="KW-0159">Chromosome partition</keyword>